<evidence type="ECO:0000313" key="2">
    <source>
        <dbReference type="Proteomes" id="UP000178099"/>
    </source>
</evidence>
<reference evidence="1 2" key="1">
    <citation type="journal article" date="2016" name="Nat. Commun.">
        <title>Thousands of microbial genomes shed light on interconnected biogeochemical processes in an aquifer system.</title>
        <authorList>
            <person name="Anantharaman K."/>
            <person name="Brown C.T."/>
            <person name="Hug L.A."/>
            <person name="Sharon I."/>
            <person name="Castelle C.J."/>
            <person name="Probst A.J."/>
            <person name="Thomas B.C."/>
            <person name="Singh A."/>
            <person name="Wilkins M.J."/>
            <person name="Karaoz U."/>
            <person name="Brodie E.L."/>
            <person name="Williams K.H."/>
            <person name="Hubbard S.S."/>
            <person name="Banfield J.F."/>
        </authorList>
    </citation>
    <scope>NUCLEOTIDE SEQUENCE [LARGE SCALE GENOMIC DNA]</scope>
</reference>
<sequence length="191" mass="21755">MATPSDISVGLVHELAITATKVGWEPEDFAALAHSQEKLRQILTFVRNLSEIKPIAHAIDCYAAPFIPNYWRVEEHQKGGNFVWDPDAVKLYLADEQKSGRIGGNELRKKLRGMPVLNATVLDYLLKPENQHLIPGEYKGKAVFFWGTIYRNSDDNLYVRYLYWCGVRWDSSCSWLDGVWRGDAPAALRES</sequence>
<dbReference type="EMBL" id="MHLN01000013">
    <property type="protein sequence ID" value="OGZ11969.1"/>
    <property type="molecule type" value="Genomic_DNA"/>
</dbReference>
<name>A0A1G2DEB8_9BACT</name>
<accession>A0A1G2DEB8</accession>
<evidence type="ECO:0000313" key="1">
    <source>
        <dbReference type="EMBL" id="OGZ11969.1"/>
    </source>
</evidence>
<comment type="caution">
    <text evidence="1">The sequence shown here is derived from an EMBL/GenBank/DDBJ whole genome shotgun (WGS) entry which is preliminary data.</text>
</comment>
<gene>
    <name evidence="1" type="ORF">A3D67_03345</name>
</gene>
<dbReference type="Proteomes" id="UP000178099">
    <property type="component" value="Unassembled WGS sequence"/>
</dbReference>
<proteinExistence type="predicted"/>
<dbReference type="AlphaFoldDB" id="A0A1G2DEB8"/>
<organism evidence="1 2">
    <name type="scientific">Candidatus Lloydbacteria bacterium RIFCSPHIGHO2_02_FULL_51_22</name>
    <dbReference type="NCBI Taxonomy" id="1798663"/>
    <lineage>
        <taxon>Bacteria</taxon>
        <taxon>Candidatus Lloydiibacteriota</taxon>
    </lineage>
</organism>
<protein>
    <submittedName>
        <fullName evidence="1">Uncharacterized protein</fullName>
    </submittedName>
</protein>